<dbReference type="AlphaFoldDB" id="A0AAV4I3F7"/>
<feature type="region of interest" description="Disordered" evidence="1">
    <location>
        <begin position="60"/>
        <end position="92"/>
    </location>
</feature>
<sequence>MCCVAFTNVDRHCVRLAIHDFPLQDPAPQQDRSSDSMDDTVPFCAVACVAAVTEDGGEEFGSQILTPSTEDNRSKVSINPMLDDQKNVPSTGDSARVCGCVNVLAWPHHIGRS</sequence>
<evidence type="ECO:0000313" key="3">
    <source>
        <dbReference type="Proteomes" id="UP000762676"/>
    </source>
</evidence>
<evidence type="ECO:0000256" key="1">
    <source>
        <dbReference type="SAM" id="MobiDB-lite"/>
    </source>
</evidence>
<evidence type="ECO:0000313" key="2">
    <source>
        <dbReference type="EMBL" id="GFS03216.1"/>
    </source>
</evidence>
<proteinExistence type="predicted"/>
<dbReference type="Proteomes" id="UP000762676">
    <property type="component" value="Unassembled WGS sequence"/>
</dbReference>
<keyword evidence="3" id="KW-1185">Reference proteome</keyword>
<accession>A0AAV4I3F7</accession>
<name>A0AAV4I3F7_9GAST</name>
<organism evidence="2 3">
    <name type="scientific">Elysia marginata</name>
    <dbReference type="NCBI Taxonomy" id="1093978"/>
    <lineage>
        <taxon>Eukaryota</taxon>
        <taxon>Metazoa</taxon>
        <taxon>Spiralia</taxon>
        <taxon>Lophotrochozoa</taxon>
        <taxon>Mollusca</taxon>
        <taxon>Gastropoda</taxon>
        <taxon>Heterobranchia</taxon>
        <taxon>Euthyneura</taxon>
        <taxon>Panpulmonata</taxon>
        <taxon>Sacoglossa</taxon>
        <taxon>Placobranchoidea</taxon>
        <taxon>Plakobranchidae</taxon>
        <taxon>Elysia</taxon>
    </lineage>
</organism>
<protein>
    <submittedName>
        <fullName evidence="2">Uncharacterized protein</fullName>
    </submittedName>
</protein>
<dbReference type="EMBL" id="BMAT01005964">
    <property type="protein sequence ID" value="GFS03216.1"/>
    <property type="molecule type" value="Genomic_DNA"/>
</dbReference>
<reference evidence="2 3" key="1">
    <citation type="journal article" date="2021" name="Elife">
        <title>Chloroplast acquisition without the gene transfer in kleptoplastic sea slugs, Plakobranchus ocellatus.</title>
        <authorList>
            <person name="Maeda T."/>
            <person name="Takahashi S."/>
            <person name="Yoshida T."/>
            <person name="Shimamura S."/>
            <person name="Takaki Y."/>
            <person name="Nagai Y."/>
            <person name="Toyoda A."/>
            <person name="Suzuki Y."/>
            <person name="Arimoto A."/>
            <person name="Ishii H."/>
            <person name="Satoh N."/>
            <person name="Nishiyama T."/>
            <person name="Hasebe M."/>
            <person name="Maruyama T."/>
            <person name="Minagawa J."/>
            <person name="Obokata J."/>
            <person name="Shigenobu S."/>
        </authorList>
    </citation>
    <scope>NUCLEOTIDE SEQUENCE [LARGE SCALE GENOMIC DNA]</scope>
</reference>
<comment type="caution">
    <text evidence="2">The sequence shown here is derived from an EMBL/GenBank/DDBJ whole genome shotgun (WGS) entry which is preliminary data.</text>
</comment>
<gene>
    <name evidence="2" type="ORF">ElyMa_002882600</name>
</gene>